<dbReference type="RefSeq" id="WP_038531847.1">
    <property type="nucleotide sequence ID" value="NZ_HG315671.1"/>
</dbReference>
<name>T2KRF7_FORAG</name>
<dbReference type="PATRIC" id="fig|1347342.6.peg.2906"/>
<keyword evidence="2" id="KW-1185">Reference proteome</keyword>
<protein>
    <submittedName>
        <fullName evidence="1">Uncharacterized protein</fullName>
    </submittedName>
</protein>
<reference evidence="1 2" key="1">
    <citation type="journal article" date="2013" name="Appl. Environ. Microbiol.">
        <title>The genome of the alga-associated marine flavobacterium Formosa agariphila KMM 3901T reveals a broad potential for degradation of algal polysaccharides.</title>
        <authorList>
            <person name="Mann A.J."/>
            <person name="Hahnke R.L."/>
            <person name="Huang S."/>
            <person name="Werner J."/>
            <person name="Xing P."/>
            <person name="Barbeyron T."/>
            <person name="Huettel B."/>
            <person name="Stueber K."/>
            <person name="Reinhardt R."/>
            <person name="Harder J."/>
            <person name="Gloeckner F.O."/>
            <person name="Amann R.I."/>
            <person name="Teeling H."/>
        </authorList>
    </citation>
    <scope>NUCLEOTIDE SEQUENCE [LARGE SCALE GENOMIC DNA]</scope>
    <source>
        <strain evidence="2">DSM 15362 / KCTC 12365 / LMG 23005 / KMM 3901</strain>
    </source>
</reference>
<accession>T2KRF7</accession>
<dbReference type="STRING" id="1347342.BN863_28870"/>
<organism evidence="1 2">
    <name type="scientific">Formosa agariphila (strain DSM 15362 / KCTC 12365 / LMG 23005 / KMM 3901 / M-2Alg 35-1)</name>
    <dbReference type="NCBI Taxonomy" id="1347342"/>
    <lineage>
        <taxon>Bacteria</taxon>
        <taxon>Pseudomonadati</taxon>
        <taxon>Bacteroidota</taxon>
        <taxon>Flavobacteriia</taxon>
        <taxon>Flavobacteriales</taxon>
        <taxon>Flavobacteriaceae</taxon>
        <taxon>Formosa</taxon>
    </lineage>
</organism>
<dbReference type="HOGENOM" id="CLU_2769817_0_0_10"/>
<proteinExistence type="predicted"/>
<sequence length="69" mass="8073">MPLKPARKIPEATLNRLNQQNTRDLNLLTHFFYEVISPNNVGGTSKPTPQQMLRFVKQYNKDEDRTETK</sequence>
<evidence type="ECO:0000313" key="2">
    <source>
        <dbReference type="Proteomes" id="UP000016160"/>
    </source>
</evidence>
<evidence type="ECO:0000313" key="1">
    <source>
        <dbReference type="EMBL" id="CDF80599.1"/>
    </source>
</evidence>
<dbReference type="Proteomes" id="UP000016160">
    <property type="component" value="Chromosome"/>
</dbReference>
<gene>
    <name evidence="1" type="ORF">BN863_28870</name>
</gene>
<dbReference type="EMBL" id="HG315671">
    <property type="protein sequence ID" value="CDF80599.1"/>
    <property type="molecule type" value="Genomic_DNA"/>
</dbReference>
<dbReference type="AlphaFoldDB" id="T2KRF7"/>